<evidence type="ECO:0000256" key="1">
    <source>
        <dbReference type="SAM" id="MobiDB-lite"/>
    </source>
</evidence>
<keyword evidence="2" id="KW-0732">Signal</keyword>
<dbReference type="AlphaFoldDB" id="A0A7J6LHR4"/>
<feature type="region of interest" description="Disordered" evidence="1">
    <location>
        <begin position="311"/>
        <end position="352"/>
    </location>
</feature>
<dbReference type="OrthoDB" id="425386at2759"/>
<comment type="caution">
    <text evidence="3">The sequence shown here is derived from an EMBL/GenBank/DDBJ whole genome shotgun (WGS) entry which is preliminary data.</text>
</comment>
<dbReference type="EMBL" id="JABAHT010000305">
    <property type="protein sequence ID" value="KAF4658550.1"/>
    <property type="molecule type" value="Genomic_DNA"/>
</dbReference>
<proteinExistence type="predicted"/>
<dbReference type="Proteomes" id="UP000570595">
    <property type="component" value="Unassembled WGS sequence"/>
</dbReference>
<gene>
    <name evidence="3" type="ORF">FOZ61_005539</name>
</gene>
<accession>A0A7J6LHR4</accession>
<protein>
    <recommendedName>
        <fullName evidence="5">Saposin B-type domain-containing protein</fullName>
    </recommendedName>
</protein>
<evidence type="ECO:0000313" key="3">
    <source>
        <dbReference type="EMBL" id="KAF4658550.1"/>
    </source>
</evidence>
<reference evidence="3 4" key="1">
    <citation type="submission" date="2020-04" db="EMBL/GenBank/DDBJ databases">
        <title>Perkinsus olseni comparative genomics.</title>
        <authorList>
            <person name="Bogema D.R."/>
        </authorList>
    </citation>
    <scope>NUCLEOTIDE SEQUENCE [LARGE SCALE GENOMIC DNA]</scope>
    <source>
        <strain evidence="3">ATCC PRA-179</strain>
    </source>
</reference>
<feature type="chain" id="PRO_5029449231" description="Saposin B-type domain-containing protein" evidence="2">
    <location>
        <begin position="18"/>
        <end position="446"/>
    </location>
</feature>
<name>A0A7J6LHR4_PEROL</name>
<organism evidence="3 4">
    <name type="scientific">Perkinsus olseni</name>
    <name type="common">Perkinsus atlanticus</name>
    <dbReference type="NCBI Taxonomy" id="32597"/>
    <lineage>
        <taxon>Eukaryota</taxon>
        <taxon>Sar</taxon>
        <taxon>Alveolata</taxon>
        <taxon>Perkinsozoa</taxon>
        <taxon>Perkinsea</taxon>
        <taxon>Perkinsida</taxon>
        <taxon>Perkinsidae</taxon>
        <taxon>Perkinsus</taxon>
    </lineage>
</organism>
<evidence type="ECO:0000313" key="4">
    <source>
        <dbReference type="Proteomes" id="UP000570595"/>
    </source>
</evidence>
<sequence length="446" mass="49837">MVYNVVLSIILSSLAMSQSTLEYASGMGPGKQVSGTSGEYSRYRSVFIRPPTDDDRSHSLTIANKVRCDVCEEILKELLPKAQSLAHIDDILDVLESPIDEDTLKKSTDPQVNRINLSRTGCNKHFKDSLLARGFHAGPCEDKVQGNGNEDVTDICLKKGTPKTEAQMEVYNRDYDALYYACEATIGRYGDDIAEYLANHNHHHHQQQRTGHVELGPTIRAVCRDVGKCNMHRRRPRKQPRDMSAMTETLHEDLLSSLVALMAANAFVQPPKPPYVKAGSIQNEMVRGIQLWSTNKIELFSQFPGSSGSYMYRRRGTGNTSKATDRESTVPDAASQEQPADGSDTADSAGCGIAVPMDRRDWVVRYNEGLLRSERSTKAAALQRQLHVQDLRYERFLTSLEDDTIDAQTALDGILRPQLPSRQKRVRSCRTRKEAAAPSHKTARRC</sequence>
<evidence type="ECO:0008006" key="5">
    <source>
        <dbReference type="Google" id="ProtNLM"/>
    </source>
</evidence>
<feature type="signal peptide" evidence="2">
    <location>
        <begin position="1"/>
        <end position="17"/>
    </location>
</feature>
<evidence type="ECO:0000256" key="2">
    <source>
        <dbReference type="SAM" id="SignalP"/>
    </source>
</evidence>